<gene>
    <name evidence="13" type="ordered locus">Mfer_0620</name>
</gene>
<dbReference type="Gene3D" id="3.40.50.620">
    <property type="entry name" value="HUPs"/>
    <property type="match status" value="1"/>
</dbReference>
<comment type="catalytic activity">
    <reaction evidence="8 9">
        <text>L-aspartate + L-glutamine + ATP + H2O = L-asparagine + L-glutamate + AMP + diphosphate + H(+)</text>
        <dbReference type="Rhea" id="RHEA:12228"/>
        <dbReference type="ChEBI" id="CHEBI:15377"/>
        <dbReference type="ChEBI" id="CHEBI:15378"/>
        <dbReference type="ChEBI" id="CHEBI:29985"/>
        <dbReference type="ChEBI" id="CHEBI:29991"/>
        <dbReference type="ChEBI" id="CHEBI:30616"/>
        <dbReference type="ChEBI" id="CHEBI:33019"/>
        <dbReference type="ChEBI" id="CHEBI:58048"/>
        <dbReference type="ChEBI" id="CHEBI:58359"/>
        <dbReference type="ChEBI" id="CHEBI:456215"/>
        <dbReference type="EC" id="6.3.5.4"/>
    </reaction>
</comment>
<name>E3GYN7_METFV</name>
<evidence type="ECO:0000256" key="1">
    <source>
        <dbReference type="ARBA" id="ARBA00022598"/>
    </source>
</evidence>
<evidence type="ECO:0000256" key="2">
    <source>
        <dbReference type="ARBA" id="ARBA00022605"/>
    </source>
</evidence>
<dbReference type="InterPro" id="IPR050795">
    <property type="entry name" value="Asn_Synthetase"/>
</dbReference>
<dbReference type="AlphaFoldDB" id="E3GYN7"/>
<dbReference type="InterPro" id="IPR014729">
    <property type="entry name" value="Rossmann-like_a/b/a_fold"/>
</dbReference>
<feature type="binding site" evidence="11">
    <location>
        <position position="99"/>
    </location>
    <ligand>
        <name>L-glutamine</name>
        <dbReference type="ChEBI" id="CHEBI:58359"/>
    </ligand>
</feature>
<evidence type="ECO:0000313" key="14">
    <source>
        <dbReference type="Proteomes" id="UP000002315"/>
    </source>
</evidence>
<keyword evidence="5 10" id="KW-0061">Asparagine biosynthesis</keyword>
<evidence type="ECO:0000256" key="11">
    <source>
        <dbReference type="PIRSR" id="PIRSR001589-2"/>
    </source>
</evidence>
<feature type="active site" description="For GATase activity" evidence="10">
    <location>
        <position position="2"/>
    </location>
</feature>
<dbReference type="InterPro" id="IPR029055">
    <property type="entry name" value="Ntn_hydrolases_N"/>
</dbReference>
<dbReference type="SUPFAM" id="SSF56235">
    <property type="entry name" value="N-terminal nucleophile aminohydrolases (Ntn hydrolases)"/>
    <property type="match status" value="1"/>
</dbReference>
<dbReference type="PANTHER" id="PTHR11772">
    <property type="entry name" value="ASPARAGINE SYNTHETASE"/>
    <property type="match status" value="1"/>
</dbReference>
<dbReference type="GO" id="GO:0005829">
    <property type="term" value="C:cytosol"/>
    <property type="evidence" value="ECO:0007669"/>
    <property type="project" value="TreeGrafter"/>
</dbReference>
<dbReference type="SUPFAM" id="SSF52402">
    <property type="entry name" value="Adenine nucleotide alpha hydrolases-like"/>
    <property type="match status" value="1"/>
</dbReference>
<dbReference type="PROSITE" id="PS51278">
    <property type="entry name" value="GATASE_TYPE_2"/>
    <property type="match status" value="1"/>
</dbReference>
<feature type="domain" description="Glutamine amidotransferase type-2" evidence="12">
    <location>
        <begin position="2"/>
        <end position="187"/>
    </location>
</feature>
<dbReference type="KEGG" id="mfv:Mfer_0620"/>
<accession>E3GYN7</accession>
<organism evidence="13 14">
    <name type="scientific">Methanothermus fervidus (strain ATCC 43054 / DSM 2088 / JCM 10308 / V24 S)</name>
    <dbReference type="NCBI Taxonomy" id="523846"/>
    <lineage>
        <taxon>Archaea</taxon>
        <taxon>Methanobacteriati</taxon>
        <taxon>Methanobacteriota</taxon>
        <taxon>Methanomada group</taxon>
        <taxon>Methanobacteria</taxon>
        <taxon>Methanobacteriales</taxon>
        <taxon>Methanothermaceae</taxon>
        <taxon>Methanothermus</taxon>
    </lineage>
</organism>
<dbReference type="CDD" id="cd00712">
    <property type="entry name" value="AsnB"/>
    <property type="match status" value="1"/>
</dbReference>
<dbReference type="HOGENOM" id="CLU_014658_4_0_2"/>
<keyword evidence="6 10" id="KW-0315">Glutamine amidotransferase</keyword>
<evidence type="ECO:0000256" key="7">
    <source>
        <dbReference type="ARBA" id="ARBA00029440"/>
    </source>
</evidence>
<dbReference type="Gene3D" id="3.60.20.10">
    <property type="entry name" value="Glutamine Phosphoribosylpyrophosphate, subunit 1, domain 1"/>
    <property type="match status" value="1"/>
</dbReference>
<sequence length="471" mass="52602">MCGIAGFSGKNAKKIVEKMLKILRHRGPDATGIYYDSKVKIIYDKKVEEKEAPPSSNLALGHNLLSIIGGPQPITGKGVLVFNGEIYNYKELYAKANSDAETVLYLIEKHGGDIEDALKWTVNKIDGDYAFAYFDGENIALVRDPVGVKPLYYSDSAFASERKALWKIGLKDIKSLKPGHALINNKLVKLKDLPKPKPLNNIKLEKLKNMLKSSIISAVEKRTRDIDKAALVFSGGVDSTLLAILLDKYIDVKLYTVGVPGSQDLKFALKAAKDLDMELKVLKIEKDVVKEMLPKVLTAIEEYNIMKIGVAMPLYIASAAASSDGYKVIFSGQGADELFAGYYRYKRLLREGKLEEALLHDLKNMYHVNLERDDAATMANSIELRVPFLDYDVIKVAVQIPIKYKIKDPSDILRKRILREIAIELGVPEYIAMRPKKAVQYGSGVDKILRKKVLPNFDHESFMKKLMSASG</sequence>
<dbReference type="STRING" id="523846.Mfer_0620"/>
<dbReference type="Pfam" id="PF00733">
    <property type="entry name" value="Asn_synthase"/>
    <property type="match status" value="1"/>
</dbReference>
<keyword evidence="2 10" id="KW-0028">Amino-acid biosynthesis</keyword>
<evidence type="ECO:0000256" key="8">
    <source>
        <dbReference type="ARBA" id="ARBA00048741"/>
    </source>
</evidence>
<evidence type="ECO:0000256" key="4">
    <source>
        <dbReference type="ARBA" id="ARBA00022840"/>
    </source>
</evidence>
<dbReference type="InterPro" id="IPR017932">
    <property type="entry name" value="GATase_2_dom"/>
</dbReference>
<evidence type="ECO:0000256" key="5">
    <source>
        <dbReference type="ARBA" id="ARBA00022888"/>
    </source>
</evidence>
<dbReference type="EC" id="6.3.5.4" evidence="9"/>
<evidence type="ECO:0000256" key="9">
    <source>
        <dbReference type="PIRNR" id="PIRNR001589"/>
    </source>
</evidence>
<dbReference type="PIRSF" id="PIRSF001589">
    <property type="entry name" value="Asn_synthetase_glu-h"/>
    <property type="match status" value="1"/>
</dbReference>
<dbReference type="OrthoDB" id="8692at2157"/>
<protein>
    <recommendedName>
        <fullName evidence="9">Putative asparagine synthetase [glutamine-hydrolyzing]</fullName>
        <ecNumber evidence="9">6.3.5.4</ecNumber>
    </recommendedName>
</protein>
<proteinExistence type="predicted"/>
<dbReference type="GO" id="GO:0004066">
    <property type="term" value="F:asparagine synthase (glutamine-hydrolyzing) activity"/>
    <property type="evidence" value="ECO:0007669"/>
    <property type="project" value="UniProtKB-EC"/>
</dbReference>
<dbReference type="GO" id="GO:0005524">
    <property type="term" value="F:ATP binding"/>
    <property type="evidence" value="ECO:0007669"/>
    <property type="project" value="UniProtKB-KW"/>
</dbReference>
<keyword evidence="1" id="KW-0436">Ligase</keyword>
<keyword evidence="14" id="KW-1185">Reference proteome</keyword>
<evidence type="ECO:0000259" key="12">
    <source>
        <dbReference type="PROSITE" id="PS51278"/>
    </source>
</evidence>
<evidence type="ECO:0000313" key="13">
    <source>
        <dbReference type="EMBL" id="ADP77419.1"/>
    </source>
</evidence>
<feature type="binding site" evidence="11">
    <location>
        <begin position="331"/>
        <end position="332"/>
    </location>
    <ligand>
        <name>ATP</name>
        <dbReference type="ChEBI" id="CHEBI:30616"/>
    </ligand>
</feature>
<dbReference type="InterPro" id="IPR001962">
    <property type="entry name" value="Asn_synthase"/>
</dbReference>
<comment type="pathway">
    <text evidence="7">Amino-acid biosynthesis.</text>
</comment>
<evidence type="ECO:0000256" key="10">
    <source>
        <dbReference type="PIRSR" id="PIRSR001589-1"/>
    </source>
</evidence>
<keyword evidence="4 9" id="KW-0067">ATP-binding</keyword>
<dbReference type="GO" id="GO:0006529">
    <property type="term" value="P:asparagine biosynthetic process"/>
    <property type="evidence" value="ECO:0007669"/>
    <property type="project" value="UniProtKB-KW"/>
</dbReference>
<dbReference type="EMBL" id="CP002278">
    <property type="protein sequence ID" value="ADP77419.1"/>
    <property type="molecule type" value="Genomic_DNA"/>
</dbReference>
<evidence type="ECO:0000256" key="3">
    <source>
        <dbReference type="ARBA" id="ARBA00022741"/>
    </source>
</evidence>
<dbReference type="Proteomes" id="UP000002315">
    <property type="component" value="Chromosome"/>
</dbReference>
<dbReference type="Pfam" id="PF13537">
    <property type="entry name" value="GATase_7"/>
    <property type="match status" value="1"/>
</dbReference>
<reference evidence="13 14" key="1">
    <citation type="journal article" date="2010" name="Stand. Genomic Sci.">
        <title>Complete genome sequence of Methanothermus fervidus type strain (V24S).</title>
        <authorList>
            <person name="Anderson I."/>
            <person name="Djao O.D."/>
            <person name="Misra M."/>
            <person name="Chertkov O."/>
            <person name="Nolan M."/>
            <person name="Lucas S."/>
            <person name="Lapidus A."/>
            <person name="Del Rio T.G."/>
            <person name="Tice H."/>
            <person name="Cheng J.F."/>
            <person name="Tapia R."/>
            <person name="Han C."/>
            <person name="Goodwin L."/>
            <person name="Pitluck S."/>
            <person name="Liolios K."/>
            <person name="Ivanova N."/>
            <person name="Mavromatis K."/>
            <person name="Mikhailova N."/>
            <person name="Pati A."/>
            <person name="Brambilla E."/>
            <person name="Chen A."/>
            <person name="Palaniappan K."/>
            <person name="Land M."/>
            <person name="Hauser L."/>
            <person name="Chang Y.J."/>
            <person name="Jeffries C.D."/>
            <person name="Sikorski J."/>
            <person name="Spring S."/>
            <person name="Rohde M."/>
            <person name="Eichinger K."/>
            <person name="Huber H."/>
            <person name="Wirth R."/>
            <person name="Goker M."/>
            <person name="Detter J.C."/>
            <person name="Woyke T."/>
            <person name="Bristow J."/>
            <person name="Eisen J.A."/>
            <person name="Markowitz V."/>
            <person name="Hugenholtz P."/>
            <person name="Klenk H.P."/>
            <person name="Kyrpides N.C."/>
        </authorList>
    </citation>
    <scope>NUCLEOTIDE SEQUENCE [LARGE SCALE GENOMIC DNA]</scope>
    <source>
        <strain evidence="14">ATCC 43054 / DSM 2088 / JCM 10308 / V24 S</strain>
    </source>
</reference>
<feature type="binding site" evidence="11">
    <location>
        <position position="257"/>
    </location>
    <ligand>
        <name>ATP</name>
        <dbReference type="ChEBI" id="CHEBI:30616"/>
    </ligand>
</feature>
<dbReference type="InterPro" id="IPR006426">
    <property type="entry name" value="Asn_synth_AEB"/>
</dbReference>
<evidence type="ECO:0000256" key="6">
    <source>
        <dbReference type="ARBA" id="ARBA00022962"/>
    </source>
</evidence>
<dbReference type="InterPro" id="IPR033738">
    <property type="entry name" value="AsnB_N"/>
</dbReference>
<dbReference type="PANTHER" id="PTHR11772:SF2">
    <property type="entry name" value="ASPARAGINE SYNTHETASE [GLUTAMINE-HYDROLYZING]"/>
    <property type="match status" value="1"/>
</dbReference>
<keyword evidence="3 9" id="KW-0547">Nucleotide-binding</keyword>
<dbReference type="CDD" id="cd01991">
    <property type="entry name" value="Asn_synthase_B_C"/>
    <property type="match status" value="1"/>
</dbReference>